<name>A0ABP9HLC7_9ACTN</name>
<evidence type="ECO:0000256" key="1">
    <source>
        <dbReference type="SAM" id="Phobius"/>
    </source>
</evidence>
<organism evidence="2 3">
    <name type="scientific">Kineococcus glutinatus</name>
    <dbReference type="NCBI Taxonomy" id="1070872"/>
    <lineage>
        <taxon>Bacteria</taxon>
        <taxon>Bacillati</taxon>
        <taxon>Actinomycetota</taxon>
        <taxon>Actinomycetes</taxon>
        <taxon>Kineosporiales</taxon>
        <taxon>Kineosporiaceae</taxon>
        <taxon>Kineococcus</taxon>
    </lineage>
</organism>
<comment type="caution">
    <text evidence="2">The sequence shown here is derived from an EMBL/GenBank/DDBJ whole genome shotgun (WGS) entry which is preliminary data.</text>
</comment>
<dbReference type="EMBL" id="BAABIL010000179">
    <property type="protein sequence ID" value="GAA4973666.1"/>
    <property type="molecule type" value="Genomic_DNA"/>
</dbReference>
<evidence type="ECO:0000313" key="3">
    <source>
        <dbReference type="Proteomes" id="UP001501195"/>
    </source>
</evidence>
<dbReference type="Proteomes" id="UP001501195">
    <property type="component" value="Unassembled WGS sequence"/>
</dbReference>
<evidence type="ECO:0008006" key="4">
    <source>
        <dbReference type="Google" id="ProtNLM"/>
    </source>
</evidence>
<feature type="transmembrane region" description="Helical" evidence="1">
    <location>
        <begin position="6"/>
        <end position="27"/>
    </location>
</feature>
<keyword evidence="3" id="KW-1185">Reference proteome</keyword>
<gene>
    <name evidence="2" type="ORF">GCM10023225_13730</name>
</gene>
<keyword evidence="1" id="KW-1133">Transmembrane helix</keyword>
<dbReference type="Pfam" id="PF10739">
    <property type="entry name" value="DUF2550"/>
    <property type="match status" value="1"/>
</dbReference>
<proteinExistence type="predicted"/>
<dbReference type="RefSeq" id="WP_345711678.1">
    <property type="nucleotide sequence ID" value="NZ_BAABIL010000179.1"/>
</dbReference>
<protein>
    <recommendedName>
        <fullName evidence="4">DUF2550 family protein</fullName>
    </recommendedName>
</protein>
<keyword evidence="1" id="KW-0812">Transmembrane</keyword>
<dbReference type="InterPro" id="IPR019675">
    <property type="entry name" value="DUF2550"/>
</dbReference>
<evidence type="ECO:0000313" key="2">
    <source>
        <dbReference type="EMBL" id="GAA4973666.1"/>
    </source>
</evidence>
<sequence length="146" mass="15942">MGPFLLSLEIIGATAVLVVLALLAVVVRRRTLIGRVGSFDCSVRTESRGRRHWTLGVARYEVDRLDWYRMFSFSLRPSCSYARGALDVAGRREPGGAEALAVQPGAIVVECRHRGQDLEMAMSPDAYTGLASWLESSPPGHNVNVA</sequence>
<keyword evidence="1" id="KW-0472">Membrane</keyword>
<accession>A0ABP9HLC7</accession>
<reference evidence="3" key="1">
    <citation type="journal article" date="2019" name="Int. J. Syst. Evol. Microbiol.">
        <title>The Global Catalogue of Microorganisms (GCM) 10K type strain sequencing project: providing services to taxonomists for standard genome sequencing and annotation.</title>
        <authorList>
            <consortium name="The Broad Institute Genomics Platform"/>
            <consortium name="The Broad Institute Genome Sequencing Center for Infectious Disease"/>
            <person name="Wu L."/>
            <person name="Ma J."/>
        </authorList>
    </citation>
    <scope>NUCLEOTIDE SEQUENCE [LARGE SCALE GENOMIC DNA]</scope>
    <source>
        <strain evidence="3">JCM 18126</strain>
    </source>
</reference>